<dbReference type="Pfam" id="PF01595">
    <property type="entry name" value="CNNM"/>
    <property type="match status" value="1"/>
</dbReference>
<keyword evidence="5 7" id="KW-0129">CBS domain</keyword>
<evidence type="ECO:0000256" key="8">
    <source>
        <dbReference type="SAM" id="Phobius"/>
    </source>
</evidence>
<sequence>MDNIYWGLVVTVVLMAFFSAMWMAFSASNKLQYELAKKELTERSAMLARIFASPGMFVSAMLAGYILSMVVFIMLLASLAGRLAPSLPAWMSVTAWRFVLLFVIASFVVAVIGKLLPRLLITLNPLVTLRIFSPLLWCFYKILRPVAVAMSALSAFILRIFGVKHAHGATSKAFSRVDLDNFVKSGIDAAEDDEHVDEEVKIFSNALDFSEVRARDCCVPRTEIVAIDKDATLDELRTMFVESGISKIIVIDGDIDNVVGYVHSSEMFRCKSSDWSASIQAIPIAPETITINRLLKLLKQEHKSIAVVVDEFGGTSGIITIEDIVEQIFGDIEDEHDTINYVCRRTARGDYVISARMAVDKVNELLGLSLPESDDYVTVGGLILESYQGFPKVNEEVRIGRFVFKIIKLSARKIELVKLRVE</sequence>
<proteinExistence type="predicted"/>
<accession>A0A9D2UHA0</accession>
<dbReference type="PANTHER" id="PTHR22777:SF17">
    <property type="entry name" value="UPF0053 PROTEIN SLL0260"/>
    <property type="match status" value="1"/>
</dbReference>
<evidence type="ECO:0000256" key="6">
    <source>
        <dbReference type="ARBA" id="ARBA00023136"/>
    </source>
</evidence>
<dbReference type="CDD" id="cd04590">
    <property type="entry name" value="CBS_pair_CorC_HlyC_assoc"/>
    <property type="match status" value="1"/>
</dbReference>
<comment type="caution">
    <text evidence="10">The sequence shown here is derived from an EMBL/GenBank/DDBJ whole genome shotgun (WGS) entry which is preliminary data.</text>
</comment>
<dbReference type="SMART" id="SM01091">
    <property type="entry name" value="CorC_HlyC"/>
    <property type="match status" value="1"/>
</dbReference>
<dbReference type="SUPFAM" id="SSF54631">
    <property type="entry name" value="CBS-domain pair"/>
    <property type="match status" value="1"/>
</dbReference>
<feature type="transmembrane region" description="Helical" evidence="8">
    <location>
        <begin position="6"/>
        <end position="25"/>
    </location>
</feature>
<evidence type="ECO:0000256" key="1">
    <source>
        <dbReference type="ARBA" id="ARBA00004141"/>
    </source>
</evidence>
<evidence type="ECO:0000256" key="7">
    <source>
        <dbReference type="PROSITE-ProRule" id="PRU00703"/>
    </source>
</evidence>
<dbReference type="Proteomes" id="UP000787625">
    <property type="component" value="Unassembled WGS sequence"/>
</dbReference>
<keyword evidence="6 8" id="KW-0472">Membrane</keyword>
<evidence type="ECO:0000259" key="9">
    <source>
        <dbReference type="PROSITE" id="PS51371"/>
    </source>
</evidence>
<name>A0A9D2UHA0_9BACT</name>
<dbReference type="InterPro" id="IPR002550">
    <property type="entry name" value="CNNM"/>
</dbReference>
<dbReference type="InterPro" id="IPR036318">
    <property type="entry name" value="FAD-bd_PCMH-like_sf"/>
</dbReference>
<comment type="subcellular location">
    <subcellularLocation>
        <location evidence="1">Membrane</location>
        <topology evidence="1">Multi-pass membrane protein</topology>
    </subcellularLocation>
</comment>
<dbReference type="InterPro" id="IPR000644">
    <property type="entry name" value="CBS_dom"/>
</dbReference>
<protein>
    <submittedName>
        <fullName evidence="10">Hemolysin family protein</fullName>
    </submittedName>
</protein>
<feature type="transmembrane region" description="Helical" evidence="8">
    <location>
        <begin position="142"/>
        <end position="162"/>
    </location>
</feature>
<dbReference type="Pfam" id="PF00571">
    <property type="entry name" value="CBS"/>
    <property type="match status" value="2"/>
</dbReference>
<dbReference type="AlphaFoldDB" id="A0A9D2UHA0"/>
<keyword evidence="3" id="KW-0677">Repeat</keyword>
<evidence type="ECO:0000256" key="2">
    <source>
        <dbReference type="ARBA" id="ARBA00022692"/>
    </source>
</evidence>
<feature type="transmembrane region" description="Helical" evidence="8">
    <location>
        <begin position="46"/>
        <end position="77"/>
    </location>
</feature>
<organism evidence="10 11">
    <name type="scientific">Candidatus Avibacteroides avistercoris</name>
    <dbReference type="NCBI Taxonomy" id="2840690"/>
    <lineage>
        <taxon>Bacteria</taxon>
        <taxon>Pseudomonadati</taxon>
        <taxon>Bacteroidota</taxon>
        <taxon>Bacteroidia</taxon>
        <taxon>Bacteroidales</taxon>
        <taxon>Bacteroidaceae</taxon>
        <taxon>Bacteroidaceae incertae sedis</taxon>
        <taxon>Candidatus Avibacteroides</taxon>
    </lineage>
</organism>
<reference evidence="10" key="1">
    <citation type="journal article" date="2021" name="PeerJ">
        <title>Extensive microbial diversity within the chicken gut microbiome revealed by metagenomics and culture.</title>
        <authorList>
            <person name="Gilroy R."/>
            <person name="Ravi A."/>
            <person name="Getino M."/>
            <person name="Pursley I."/>
            <person name="Horton D.L."/>
            <person name="Alikhan N.F."/>
            <person name="Baker D."/>
            <person name="Gharbi K."/>
            <person name="Hall N."/>
            <person name="Watson M."/>
            <person name="Adriaenssens E.M."/>
            <person name="Foster-Nyarko E."/>
            <person name="Jarju S."/>
            <person name="Secka A."/>
            <person name="Antonio M."/>
            <person name="Oren A."/>
            <person name="Chaudhuri R.R."/>
            <person name="La Ragione R."/>
            <person name="Hildebrand F."/>
            <person name="Pallen M.J."/>
        </authorList>
    </citation>
    <scope>NUCLEOTIDE SEQUENCE</scope>
    <source>
        <strain evidence="10">MalCec1-1739</strain>
    </source>
</reference>
<feature type="transmembrane region" description="Helical" evidence="8">
    <location>
        <begin position="89"/>
        <end position="112"/>
    </location>
</feature>
<gene>
    <name evidence="10" type="ORF">IAA93_01065</name>
</gene>
<keyword evidence="4 8" id="KW-1133">Transmembrane helix</keyword>
<dbReference type="SUPFAM" id="SSF56176">
    <property type="entry name" value="FAD-binding/transporter-associated domain-like"/>
    <property type="match status" value="1"/>
</dbReference>
<dbReference type="PANTHER" id="PTHR22777">
    <property type="entry name" value="HEMOLYSIN-RELATED"/>
    <property type="match status" value="1"/>
</dbReference>
<dbReference type="InterPro" id="IPR046342">
    <property type="entry name" value="CBS_dom_sf"/>
</dbReference>
<feature type="domain" description="CBS" evidence="9">
    <location>
        <begin position="277"/>
        <end position="338"/>
    </location>
</feature>
<keyword evidence="2 8" id="KW-0812">Transmembrane</keyword>
<reference evidence="10" key="2">
    <citation type="submission" date="2021-04" db="EMBL/GenBank/DDBJ databases">
        <authorList>
            <person name="Gilroy R."/>
        </authorList>
    </citation>
    <scope>NUCLEOTIDE SEQUENCE</scope>
    <source>
        <strain evidence="10">MalCec1-1739</strain>
    </source>
</reference>
<dbReference type="Pfam" id="PF03471">
    <property type="entry name" value="CorC_HlyC"/>
    <property type="match status" value="1"/>
</dbReference>
<evidence type="ECO:0000256" key="5">
    <source>
        <dbReference type="ARBA" id="ARBA00023122"/>
    </source>
</evidence>
<dbReference type="GO" id="GO:0005886">
    <property type="term" value="C:plasma membrane"/>
    <property type="evidence" value="ECO:0007669"/>
    <property type="project" value="TreeGrafter"/>
</dbReference>
<evidence type="ECO:0000256" key="3">
    <source>
        <dbReference type="ARBA" id="ARBA00022737"/>
    </source>
</evidence>
<evidence type="ECO:0000256" key="4">
    <source>
        <dbReference type="ARBA" id="ARBA00022989"/>
    </source>
</evidence>
<dbReference type="InterPro" id="IPR044751">
    <property type="entry name" value="Ion_transp-like_CBS"/>
</dbReference>
<dbReference type="EMBL" id="DWUP01000019">
    <property type="protein sequence ID" value="HJD52308.1"/>
    <property type="molecule type" value="Genomic_DNA"/>
</dbReference>
<dbReference type="PROSITE" id="PS51371">
    <property type="entry name" value="CBS"/>
    <property type="match status" value="1"/>
</dbReference>
<dbReference type="Gene3D" id="3.10.580.10">
    <property type="entry name" value="CBS-domain"/>
    <property type="match status" value="1"/>
</dbReference>
<dbReference type="GO" id="GO:0050660">
    <property type="term" value="F:flavin adenine dinucleotide binding"/>
    <property type="evidence" value="ECO:0007669"/>
    <property type="project" value="InterPro"/>
</dbReference>
<dbReference type="Gene3D" id="3.30.465.10">
    <property type="match status" value="1"/>
</dbReference>
<dbReference type="InterPro" id="IPR005170">
    <property type="entry name" value="Transptr-assoc_dom"/>
</dbReference>
<dbReference type="InterPro" id="IPR016169">
    <property type="entry name" value="FAD-bd_PCMH_sub2"/>
</dbReference>
<evidence type="ECO:0000313" key="11">
    <source>
        <dbReference type="Proteomes" id="UP000787625"/>
    </source>
</evidence>
<evidence type="ECO:0000313" key="10">
    <source>
        <dbReference type="EMBL" id="HJD52308.1"/>
    </source>
</evidence>